<dbReference type="Pfam" id="PF23334">
    <property type="entry name" value="VWC2L_2nd"/>
    <property type="match status" value="2"/>
</dbReference>
<feature type="chain" id="PRO_5042023068" description="VWFC domain-containing protein" evidence="1">
    <location>
        <begin position="24"/>
        <end position="260"/>
    </location>
</feature>
<dbReference type="InterPro" id="IPR001007">
    <property type="entry name" value="VWF_dom"/>
</dbReference>
<evidence type="ECO:0000313" key="4">
    <source>
        <dbReference type="Proteomes" id="UP001195483"/>
    </source>
</evidence>
<feature type="domain" description="VWFC" evidence="2">
    <location>
        <begin position="87"/>
        <end position="145"/>
    </location>
</feature>
<comment type="caution">
    <text evidence="3">The sequence shown here is derived from an EMBL/GenBank/DDBJ whole genome shotgun (WGS) entry which is preliminary data.</text>
</comment>
<dbReference type="PROSITE" id="PS01208">
    <property type="entry name" value="VWFC_1"/>
    <property type="match status" value="1"/>
</dbReference>
<dbReference type="SUPFAM" id="SSF57603">
    <property type="entry name" value="FnI-like domain"/>
    <property type="match status" value="1"/>
</dbReference>
<dbReference type="SMART" id="SM00214">
    <property type="entry name" value="VWC"/>
    <property type="match status" value="3"/>
</dbReference>
<dbReference type="GO" id="GO:0045202">
    <property type="term" value="C:synapse"/>
    <property type="evidence" value="ECO:0007669"/>
    <property type="project" value="UniProtKB-SubCell"/>
</dbReference>
<dbReference type="AlphaFoldDB" id="A0AAE0RVC6"/>
<gene>
    <name evidence="3" type="ORF">CHS0354_023518</name>
</gene>
<evidence type="ECO:0000256" key="1">
    <source>
        <dbReference type="SAM" id="SignalP"/>
    </source>
</evidence>
<dbReference type="Gene3D" id="2.10.70.10">
    <property type="entry name" value="Complement Module, domain 1"/>
    <property type="match status" value="1"/>
</dbReference>
<dbReference type="Proteomes" id="UP001195483">
    <property type="component" value="Unassembled WGS sequence"/>
</dbReference>
<feature type="domain" description="VWFC" evidence="2">
    <location>
        <begin position="27"/>
        <end position="88"/>
    </location>
</feature>
<reference evidence="3" key="2">
    <citation type="journal article" date="2021" name="Genome Biol. Evol.">
        <title>Developing a high-quality reference genome for a parasitic bivalve with doubly uniparental inheritance (Bivalvia: Unionida).</title>
        <authorList>
            <person name="Smith C.H."/>
        </authorList>
    </citation>
    <scope>NUCLEOTIDE SEQUENCE</scope>
    <source>
        <strain evidence="3">CHS0354</strain>
        <tissue evidence="3">Mantle</tissue>
    </source>
</reference>
<dbReference type="GO" id="GO:0030514">
    <property type="term" value="P:negative regulation of BMP signaling pathway"/>
    <property type="evidence" value="ECO:0007669"/>
    <property type="project" value="TreeGrafter"/>
</dbReference>
<reference evidence="3" key="1">
    <citation type="journal article" date="2021" name="Genome Biol. Evol.">
        <title>A High-Quality Reference Genome for a Parasitic Bivalve with Doubly Uniparental Inheritance (Bivalvia: Unionida).</title>
        <authorList>
            <person name="Smith C.H."/>
        </authorList>
    </citation>
    <scope>NUCLEOTIDE SEQUENCE</scope>
    <source>
        <strain evidence="3">CHS0354</strain>
    </source>
</reference>
<sequence length="260" mass="28636">MGAYLAKNCLTLFLAMLPVFCRGLSTPGCFGTDRNFYNTGDPMPSTNPCDVDCICKDTGTILCSVMDCAMPFCVNPIRMEGKCCPVCSCEQDGVVYNPGQIVNHDPCNPCTCQNNGQITCENIECRNITCRYHVVPNNECCPVCQCMWGYKRFIADEIVKNVTCKPLVCQSDGSIKAKPVKCPDLQLQCVDPVFPEGSCCPECKNESLLTSSQGSLNRYDLGKPAHTGTTLFSTEKIEWLGIKYVVVEEIRGFLMHSVPI</sequence>
<accession>A0AAE0RVC6</accession>
<name>A0AAE0RVC6_9BIVA</name>
<proteinExistence type="predicted"/>
<keyword evidence="1" id="KW-0732">Signal</keyword>
<feature type="signal peptide" evidence="1">
    <location>
        <begin position="1"/>
        <end position="23"/>
    </location>
</feature>
<dbReference type="PROSITE" id="PS50184">
    <property type="entry name" value="VWFC_2"/>
    <property type="match status" value="2"/>
</dbReference>
<dbReference type="GO" id="GO:0005615">
    <property type="term" value="C:extracellular space"/>
    <property type="evidence" value="ECO:0007669"/>
    <property type="project" value="TreeGrafter"/>
</dbReference>
<keyword evidence="4" id="KW-1185">Reference proteome</keyword>
<dbReference type="InterPro" id="IPR042979">
    <property type="entry name" value="VWC2/VWC2L"/>
</dbReference>
<dbReference type="GO" id="GO:0032281">
    <property type="term" value="C:AMPA glutamate receptor complex"/>
    <property type="evidence" value="ECO:0007669"/>
    <property type="project" value="TreeGrafter"/>
</dbReference>
<dbReference type="PANTHER" id="PTHR46252:SF3">
    <property type="entry name" value="KIELIN_CHORDIN-LIKE PROTEIN"/>
    <property type="match status" value="1"/>
</dbReference>
<evidence type="ECO:0000313" key="3">
    <source>
        <dbReference type="EMBL" id="KAK3580281.1"/>
    </source>
</evidence>
<reference evidence="3" key="3">
    <citation type="submission" date="2023-05" db="EMBL/GenBank/DDBJ databases">
        <authorList>
            <person name="Smith C.H."/>
        </authorList>
    </citation>
    <scope>NUCLEOTIDE SEQUENCE</scope>
    <source>
        <strain evidence="3">CHS0354</strain>
        <tissue evidence="3">Mantle</tissue>
    </source>
</reference>
<dbReference type="PANTHER" id="PTHR46252">
    <property type="entry name" value="BRORIN FAMILY MEMBER"/>
    <property type="match status" value="1"/>
</dbReference>
<organism evidence="3 4">
    <name type="scientific">Potamilus streckersoni</name>
    <dbReference type="NCBI Taxonomy" id="2493646"/>
    <lineage>
        <taxon>Eukaryota</taxon>
        <taxon>Metazoa</taxon>
        <taxon>Spiralia</taxon>
        <taxon>Lophotrochozoa</taxon>
        <taxon>Mollusca</taxon>
        <taxon>Bivalvia</taxon>
        <taxon>Autobranchia</taxon>
        <taxon>Heteroconchia</taxon>
        <taxon>Palaeoheterodonta</taxon>
        <taxon>Unionida</taxon>
        <taxon>Unionoidea</taxon>
        <taxon>Unionidae</taxon>
        <taxon>Ambleminae</taxon>
        <taxon>Lampsilini</taxon>
        <taxon>Potamilus</taxon>
    </lineage>
</organism>
<evidence type="ECO:0000259" key="2">
    <source>
        <dbReference type="PROSITE" id="PS50184"/>
    </source>
</evidence>
<protein>
    <recommendedName>
        <fullName evidence="2">VWFC domain-containing protein</fullName>
    </recommendedName>
</protein>
<dbReference type="EMBL" id="JAEAOA010001417">
    <property type="protein sequence ID" value="KAK3580281.1"/>
    <property type="molecule type" value="Genomic_DNA"/>
</dbReference>